<feature type="region of interest" description="Disordered" evidence="2">
    <location>
        <begin position="64"/>
        <end position="83"/>
    </location>
</feature>
<feature type="transmembrane region" description="Helical" evidence="3">
    <location>
        <begin position="266"/>
        <end position="285"/>
    </location>
</feature>
<feature type="transmembrane region" description="Helical" evidence="3">
    <location>
        <begin position="90"/>
        <end position="112"/>
    </location>
</feature>
<comment type="similarity">
    <text evidence="1">Belongs to the EamA transporter family.</text>
</comment>
<evidence type="ECO:0000256" key="1">
    <source>
        <dbReference type="ARBA" id="ARBA00007362"/>
    </source>
</evidence>
<feature type="transmembrane region" description="Helical" evidence="3">
    <location>
        <begin position="236"/>
        <end position="259"/>
    </location>
</feature>
<dbReference type="Gene3D" id="1.10.3730.20">
    <property type="match status" value="2"/>
</dbReference>
<keyword evidence="3" id="KW-0812">Transmembrane</keyword>
<dbReference type="SUPFAM" id="SSF103481">
    <property type="entry name" value="Multidrug resistance efflux transporter EmrE"/>
    <property type="match status" value="2"/>
</dbReference>
<organism evidence="5 6">
    <name type="scientific">Gordonia soli NBRC 108243</name>
    <dbReference type="NCBI Taxonomy" id="1223545"/>
    <lineage>
        <taxon>Bacteria</taxon>
        <taxon>Bacillati</taxon>
        <taxon>Actinomycetota</taxon>
        <taxon>Actinomycetes</taxon>
        <taxon>Mycobacteriales</taxon>
        <taxon>Gordoniaceae</taxon>
        <taxon>Gordonia</taxon>
    </lineage>
</organism>
<feature type="transmembrane region" description="Helical" evidence="3">
    <location>
        <begin position="118"/>
        <end position="141"/>
    </location>
</feature>
<feature type="domain" description="EamA" evidence="4">
    <location>
        <begin position="9"/>
        <end position="163"/>
    </location>
</feature>
<reference evidence="5 6" key="1">
    <citation type="submission" date="2013-01" db="EMBL/GenBank/DDBJ databases">
        <title>Whole genome shotgun sequence of Gordonia soli NBRC 108243.</title>
        <authorList>
            <person name="Isaki-Nakamura S."/>
            <person name="Hosoyama A."/>
            <person name="Tsuchikane K."/>
            <person name="Ando Y."/>
            <person name="Baba S."/>
            <person name="Ohji S."/>
            <person name="Hamada M."/>
            <person name="Tamura T."/>
            <person name="Yamazoe A."/>
            <person name="Yamazaki S."/>
            <person name="Fujita N."/>
        </authorList>
    </citation>
    <scope>NUCLEOTIDE SEQUENCE [LARGE SCALE GENOMIC DNA]</scope>
    <source>
        <strain evidence="5 6">NBRC 108243</strain>
    </source>
</reference>
<keyword evidence="6" id="KW-1185">Reference proteome</keyword>
<dbReference type="InterPro" id="IPR000620">
    <property type="entry name" value="EamA_dom"/>
</dbReference>
<dbReference type="Pfam" id="PF00892">
    <property type="entry name" value="EamA"/>
    <property type="match status" value="2"/>
</dbReference>
<evidence type="ECO:0000256" key="3">
    <source>
        <dbReference type="SAM" id="Phobius"/>
    </source>
</evidence>
<evidence type="ECO:0000313" key="6">
    <source>
        <dbReference type="Proteomes" id="UP000011666"/>
    </source>
</evidence>
<dbReference type="Proteomes" id="UP000011666">
    <property type="component" value="Unassembled WGS sequence"/>
</dbReference>
<dbReference type="InterPro" id="IPR037185">
    <property type="entry name" value="EmrE-like"/>
</dbReference>
<feature type="region of interest" description="Disordered" evidence="2">
    <location>
        <begin position="314"/>
        <end position="350"/>
    </location>
</feature>
<feature type="transmembrane region" description="Helical" evidence="3">
    <location>
        <begin position="291"/>
        <end position="311"/>
    </location>
</feature>
<comment type="caution">
    <text evidence="5">The sequence shown here is derived from an EMBL/GenBank/DDBJ whole genome shotgun (WGS) entry which is preliminary data.</text>
</comment>
<evidence type="ECO:0000256" key="2">
    <source>
        <dbReference type="SAM" id="MobiDB-lite"/>
    </source>
</evidence>
<evidence type="ECO:0000313" key="5">
    <source>
        <dbReference type="EMBL" id="GAC67552.1"/>
    </source>
</evidence>
<sequence length="350" mass="35957">MRSRTPDLAMLAAGATVVLWATSFVVIRDVGDTFSPGSMAFIRLFFAIIALAIIAMVSARRHDKRGRDERGGQAQAGGSRGTARLPRGRALLLVLLYGAAWFGGYTVILNWAEQHLDAGTASLLVNFAPVLVAVFAGLFLGEGFSRSLLIGISLAFAGVVVISLGGGDLSADWLGIVLGLVAAFLYALGVLLQKVALRTVDAVTATWLGASAGFVVTLPFAPTAVHELATASAGQIAAVAYLGIGPTAIAFTTWAYALARTDAGTLAATSLIVPAIVIVMSWLVLGEIPTPIRIAGGVLCLFGVAVTRGLIRRPRRGDTGQTSASGAGGAGPTRAEPVVDAGTGEAHPVR</sequence>
<evidence type="ECO:0000259" key="4">
    <source>
        <dbReference type="Pfam" id="PF00892"/>
    </source>
</evidence>
<dbReference type="AlphaFoldDB" id="M0QJE2"/>
<dbReference type="InterPro" id="IPR052756">
    <property type="entry name" value="Alkyne_AA_exporter"/>
</dbReference>
<protein>
    <recommendedName>
        <fullName evidence="4">EamA domain-containing protein</fullName>
    </recommendedName>
</protein>
<accession>M0QJE2</accession>
<feature type="transmembrane region" description="Helical" evidence="3">
    <location>
        <begin position="204"/>
        <end position="224"/>
    </location>
</feature>
<feature type="transmembrane region" description="Helical" evidence="3">
    <location>
        <begin position="39"/>
        <end position="57"/>
    </location>
</feature>
<dbReference type="eggNOG" id="COG0697">
    <property type="taxonomic scope" value="Bacteria"/>
</dbReference>
<name>M0QJE2_9ACTN</name>
<dbReference type="EMBL" id="BANX01000008">
    <property type="protein sequence ID" value="GAC67552.1"/>
    <property type="molecule type" value="Genomic_DNA"/>
</dbReference>
<dbReference type="PANTHER" id="PTHR12715">
    <property type="entry name" value="TRANSPORTER, DRUG/METABOLITE EXPORTER FAMILY"/>
    <property type="match status" value="1"/>
</dbReference>
<dbReference type="PANTHER" id="PTHR12715:SF4">
    <property type="entry name" value="EAMA DOMAIN-CONTAINING PROTEIN"/>
    <property type="match status" value="1"/>
</dbReference>
<keyword evidence="3" id="KW-1133">Transmembrane helix</keyword>
<feature type="transmembrane region" description="Helical" evidence="3">
    <location>
        <begin position="148"/>
        <end position="167"/>
    </location>
</feature>
<dbReference type="STRING" id="1223545.GS4_08_01370"/>
<gene>
    <name evidence="5" type="ORF">GS4_08_01370</name>
</gene>
<feature type="transmembrane region" description="Helical" evidence="3">
    <location>
        <begin position="173"/>
        <end position="192"/>
    </location>
</feature>
<dbReference type="GO" id="GO:0016020">
    <property type="term" value="C:membrane"/>
    <property type="evidence" value="ECO:0007669"/>
    <property type="project" value="InterPro"/>
</dbReference>
<feature type="domain" description="EamA" evidence="4">
    <location>
        <begin position="174"/>
        <end position="307"/>
    </location>
</feature>
<keyword evidence="3" id="KW-0472">Membrane</keyword>
<dbReference type="RefSeq" id="WP_007618836.1">
    <property type="nucleotide sequence ID" value="NZ_BANX01000008.1"/>
</dbReference>
<proteinExistence type="inferred from homology"/>
<dbReference type="OrthoDB" id="3744378at2"/>